<dbReference type="Proteomes" id="UP000321794">
    <property type="component" value="Unassembled WGS sequence"/>
</dbReference>
<reference evidence="2 3" key="1">
    <citation type="submission" date="2019-07" db="EMBL/GenBank/DDBJ databases">
        <title>Whole genome shotgun sequence of Lactobacillus zymae NBRC 107157.</title>
        <authorList>
            <person name="Hosoyama A."/>
            <person name="Uohara A."/>
            <person name="Ohji S."/>
            <person name="Ichikawa N."/>
        </authorList>
    </citation>
    <scope>NUCLEOTIDE SEQUENCE [LARGE SCALE GENOMIC DNA]</scope>
    <source>
        <strain evidence="2 3">NBRC 107157</strain>
    </source>
</reference>
<sequence length="273" mass="30059">MANRPTMTTQNAALRDQLTPTNREYWDQLVVLLAQQPHHTSDAQLHDLLTGLLVAQERQEDASQFFGGTPAEAVRTLTATLWPRPWWLTSDLWFPFILFTIGIILPTAILPAVPLQASLMAVQYGLLVVALGLGIWLAPKFSPRGRLVSWGLIIVVLLAVLSVAARWVPAAGLFYLTRKGGSVFLLVFAVALTALIVVVQRRQPESWLPALTADVWITTLLALMARIAPTSSLMVTATGNLIIALGTILGDLSILIIGWHIWQTRQAHQQNKE</sequence>
<feature type="transmembrane region" description="Helical" evidence="1">
    <location>
        <begin position="92"/>
        <end position="113"/>
    </location>
</feature>
<keyword evidence="1" id="KW-0472">Membrane</keyword>
<comment type="caution">
    <text evidence="2">The sequence shown here is derived from an EMBL/GenBank/DDBJ whole genome shotgun (WGS) entry which is preliminary data.</text>
</comment>
<feature type="transmembrane region" description="Helical" evidence="1">
    <location>
        <begin position="180"/>
        <end position="199"/>
    </location>
</feature>
<gene>
    <name evidence="2" type="ORF">LZY01_23130</name>
</gene>
<evidence type="ECO:0000313" key="2">
    <source>
        <dbReference type="EMBL" id="GEO73145.1"/>
    </source>
</evidence>
<feature type="transmembrane region" description="Helical" evidence="1">
    <location>
        <begin position="211"/>
        <end position="229"/>
    </location>
</feature>
<keyword evidence="1" id="KW-1133">Transmembrane helix</keyword>
<keyword evidence="1" id="KW-0812">Transmembrane</keyword>
<evidence type="ECO:0000256" key="1">
    <source>
        <dbReference type="SAM" id="Phobius"/>
    </source>
</evidence>
<feature type="transmembrane region" description="Helical" evidence="1">
    <location>
        <begin position="150"/>
        <end position="168"/>
    </location>
</feature>
<feature type="transmembrane region" description="Helical" evidence="1">
    <location>
        <begin position="119"/>
        <end position="138"/>
    </location>
</feature>
<evidence type="ECO:0008006" key="4">
    <source>
        <dbReference type="Google" id="ProtNLM"/>
    </source>
</evidence>
<dbReference type="SUPFAM" id="SSF158560">
    <property type="entry name" value="BH3980-like"/>
    <property type="match status" value="1"/>
</dbReference>
<dbReference type="EMBL" id="BJZK01000038">
    <property type="protein sequence ID" value="GEO73145.1"/>
    <property type="molecule type" value="Genomic_DNA"/>
</dbReference>
<protein>
    <recommendedName>
        <fullName evidence="4">DUF1129 family protein</fullName>
    </recommendedName>
</protein>
<proteinExistence type="predicted"/>
<name>A0ABQ0WZV2_9LACO</name>
<dbReference type="RefSeq" id="WP_225430819.1">
    <property type="nucleotide sequence ID" value="NZ_BJZK01000038.1"/>
</dbReference>
<accession>A0ABQ0WZV2</accession>
<evidence type="ECO:0000313" key="3">
    <source>
        <dbReference type="Proteomes" id="UP000321794"/>
    </source>
</evidence>
<keyword evidence="3" id="KW-1185">Reference proteome</keyword>
<organism evidence="2 3">
    <name type="scientific">Levilactobacillus zymae</name>
    <dbReference type="NCBI Taxonomy" id="267363"/>
    <lineage>
        <taxon>Bacteria</taxon>
        <taxon>Bacillati</taxon>
        <taxon>Bacillota</taxon>
        <taxon>Bacilli</taxon>
        <taxon>Lactobacillales</taxon>
        <taxon>Lactobacillaceae</taxon>
        <taxon>Levilactobacillus</taxon>
    </lineage>
</organism>
<feature type="transmembrane region" description="Helical" evidence="1">
    <location>
        <begin position="241"/>
        <end position="262"/>
    </location>
</feature>